<proteinExistence type="predicted"/>
<dbReference type="EMBL" id="LAZR01067358">
    <property type="protein sequence ID" value="KKK51740.1"/>
    <property type="molecule type" value="Genomic_DNA"/>
</dbReference>
<dbReference type="AlphaFoldDB" id="A0A0F8WTR5"/>
<gene>
    <name evidence="1" type="ORF">LCGC14_3111940</name>
</gene>
<evidence type="ECO:0000313" key="1">
    <source>
        <dbReference type="EMBL" id="KKK51740.1"/>
    </source>
</evidence>
<organism evidence="1">
    <name type="scientific">marine sediment metagenome</name>
    <dbReference type="NCBI Taxonomy" id="412755"/>
    <lineage>
        <taxon>unclassified sequences</taxon>
        <taxon>metagenomes</taxon>
        <taxon>ecological metagenomes</taxon>
    </lineage>
</organism>
<name>A0A0F8WTR5_9ZZZZ</name>
<comment type="caution">
    <text evidence="1">The sequence shown here is derived from an EMBL/GenBank/DDBJ whole genome shotgun (WGS) entry which is preliminary data.</text>
</comment>
<accession>A0A0F8WTR5</accession>
<reference evidence="1" key="1">
    <citation type="journal article" date="2015" name="Nature">
        <title>Complex archaea that bridge the gap between prokaryotes and eukaryotes.</title>
        <authorList>
            <person name="Spang A."/>
            <person name="Saw J.H."/>
            <person name="Jorgensen S.L."/>
            <person name="Zaremba-Niedzwiedzka K."/>
            <person name="Martijn J."/>
            <person name="Lind A.E."/>
            <person name="van Eijk R."/>
            <person name="Schleper C."/>
            <person name="Guy L."/>
            <person name="Ettema T.J."/>
        </authorList>
    </citation>
    <scope>NUCLEOTIDE SEQUENCE</scope>
</reference>
<protein>
    <submittedName>
        <fullName evidence="1">Uncharacterized protein</fullName>
    </submittedName>
</protein>
<feature type="non-terminal residue" evidence="1">
    <location>
        <position position="142"/>
    </location>
</feature>
<sequence>MLQTKFCRVQRETFSNLTNCLNITTQSSNLQNLLNRVKSLTVDNARFDQDTRERMCNWVWRKFQLAIDIHKDFLEKKEHEIALLRAEVSDLLDRILPPNGSNISSANNSRDPSSTSRQFDAAFDILAKTERRHLENNASCSA</sequence>